<reference evidence="1 2" key="1">
    <citation type="submission" date="2019-06" db="EMBL/GenBank/DDBJ databases">
        <authorList>
            <person name="Li M."/>
        </authorList>
    </citation>
    <scope>NUCLEOTIDE SEQUENCE [LARGE SCALE GENOMIC DNA]</scope>
    <source>
        <strain evidence="1 2">BGMRC6574</strain>
    </source>
</reference>
<comment type="caution">
    <text evidence="1">The sequence shown here is derived from an EMBL/GenBank/DDBJ whole genome shotgun (WGS) entry which is preliminary data.</text>
</comment>
<dbReference type="AlphaFoldDB" id="A0A506TZP3"/>
<dbReference type="OrthoDB" id="7824597at2"/>
<gene>
    <name evidence="1" type="ORF">FJU11_17835</name>
</gene>
<protein>
    <submittedName>
        <fullName evidence="1">DUF1217 domain-containing protein</fullName>
    </submittedName>
</protein>
<dbReference type="InterPro" id="IPR023157">
    <property type="entry name" value="AGR-C-984p-like_sf"/>
</dbReference>
<organism evidence="1 2">
    <name type="scientific">Pararhizobium mangrovi</name>
    <dbReference type="NCBI Taxonomy" id="2590452"/>
    <lineage>
        <taxon>Bacteria</taxon>
        <taxon>Pseudomonadati</taxon>
        <taxon>Pseudomonadota</taxon>
        <taxon>Alphaproteobacteria</taxon>
        <taxon>Hyphomicrobiales</taxon>
        <taxon>Rhizobiaceae</taxon>
        <taxon>Rhizobium/Agrobacterium group</taxon>
        <taxon>Pararhizobium</taxon>
    </lineage>
</organism>
<proteinExistence type="predicted"/>
<dbReference type="InterPro" id="IPR010626">
    <property type="entry name" value="DUF1217"/>
</dbReference>
<evidence type="ECO:0000313" key="2">
    <source>
        <dbReference type="Proteomes" id="UP000320314"/>
    </source>
</evidence>
<dbReference type="EMBL" id="VHLH01000053">
    <property type="protein sequence ID" value="TPW25789.1"/>
    <property type="molecule type" value="Genomic_DNA"/>
</dbReference>
<keyword evidence="2" id="KW-1185">Reference proteome</keyword>
<evidence type="ECO:0000313" key="1">
    <source>
        <dbReference type="EMBL" id="TPW25789.1"/>
    </source>
</evidence>
<dbReference type="SUPFAM" id="SSF158837">
    <property type="entry name" value="AGR C 984p-like"/>
    <property type="match status" value="5"/>
</dbReference>
<dbReference type="Gene3D" id="1.10.3700.10">
    <property type="entry name" value="AGR C 984p-like"/>
    <property type="match status" value="4"/>
</dbReference>
<dbReference type="Pfam" id="PF06748">
    <property type="entry name" value="DUF1217"/>
    <property type="match status" value="3"/>
</dbReference>
<dbReference type="Proteomes" id="UP000320314">
    <property type="component" value="Unassembled WGS sequence"/>
</dbReference>
<accession>A0A506TZP3</accession>
<dbReference type="RefSeq" id="WP_141168427.1">
    <property type="nucleotide sequence ID" value="NZ_VHLH01000053.1"/>
</dbReference>
<sequence length="725" mass="77405">MVSTLARYTLVNSDLTANLRRTAREPIVAADTSYYRENIGSVHSVDDFVDDYRLFSYAMKAYGLEDMTYAKAFMKKVLTSDLSDKDSFANKLADPRYTDFAAAFRFSSDGTVSNGSFDGQTDAQEDDTIGLYSQKAQDGLTSVDTQTAYYRKTIGSVTSVDDLLGNSQLVTYALQANDIDPKYASLADVRKALTSDLSDPGSFANTAGGALLDIAKDYNFAADGTVKDGEPVQTDDQILSVTADYGFLQSAYTTPKMAADNTDNFTKGIASVHSVDDLMGDSQLLSYVLTAFGFGGYTSEPDAVREALTSDPDDPTSFANTTELEGNYAELAEFFDFDAEGNVPEGKSALSADNLDLVTKSYTNAYDDAFKAHTDTETAYYRKASANVTSVDDLMSDDRLTDYVLQAYGFDPETADLAKVKTALTDGGAKLGPGHDARYDALAAAFNFSPAGDAAPPDVAQSNANRKNTETAYATAAKKAGTDNGTIEAETRYYDDTIGTVTSLDAFLDDDRLVSYALKAGGIDPDSVDRDQLLKTLTSDFDDPDSYANATADRALREVAASFNFTADGEVGTGVTGTAQSRANTVRTSDLYVRETMEGEEGDDDTGVRLALYFERKAPEITSAYDILADSALLKVTQTALGLSSATGQADIDVQANYISDRLDIDGLQDPDTLSDFLSQFSAMYDLDNGTGSGTSSALTLITGSSASSGISGDLLLDIASLRSG</sequence>
<name>A0A506TZP3_9HYPH</name>